<dbReference type="Proteomes" id="UP000012589">
    <property type="component" value="Unassembled WGS sequence"/>
</dbReference>
<dbReference type="Gene3D" id="1.10.260.40">
    <property type="entry name" value="lambda repressor-like DNA-binding domains"/>
    <property type="match status" value="1"/>
</dbReference>
<dbReference type="OrthoDB" id="1771359at2"/>
<dbReference type="PROSITE" id="PS50943">
    <property type="entry name" value="HTH_CROC1"/>
    <property type="match status" value="1"/>
</dbReference>
<dbReference type="HOGENOM" id="CLU_066192_4_2_9"/>
<evidence type="ECO:0000313" key="2">
    <source>
        <dbReference type="EMBL" id="EMZ24667.1"/>
    </source>
</evidence>
<feature type="domain" description="HTH cro/C1-type" evidence="1">
    <location>
        <begin position="7"/>
        <end position="61"/>
    </location>
</feature>
<name>N2A5N5_9FIRM</name>
<dbReference type="CDD" id="cd00093">
    <property type="entry name" value="HTH_XRE"/>
    <property type="match status" value="1"/>
</dbReference>
<protein>
    <recommendedName>
        <fullName evidence="1">HTH cro/C1-type domain-containing protein</fullName>
    </recommendedName>
</protein>
<dbReference type="InterPro" id="IPR010982">
    <property type="entry name" value="Lambda_DNA-bd_dom_sf"/>
</dbReference>
<dbReference type="Pfam" id="PF01381">
    <property type="entry name" value="HTH_3"/>
    <property type="match status" value="1"/>
</dbReference>
<sequence>MAMAERIRYLVKRHPKNRQEIANDLHISADSLGNYITGRRCPDVTMVRDMAIYFQVSADYILCVTAAKEDSLSVPSEKQEQSLLHLFRAMTPIQREFFLHSGYGIANYASIQNVIPVLEVPWE</sequence>
<dbReference type="AlphaFoldDB" id="N2A5N5"/>
<dbReference type="InterPro" id="IPR001387">
    <property type="entry name" value="Cro/C1-type_HTH"/>
</dbReference>
<keyword evidence="3" id="KW-1185">Reference proteome</keyword>
<accession>N2A5N5</accession>
<evidence type="ECO:0000259" key="1">
    <source>
        <dbReference type="PROSITE" id="PS50943"/>
    </source>
</evidence>
<dbReference type="GO" id="GO:0003677">
    <property type="term" value="F:DNA binding"/>
    <property type="evidence" value="ECO:0007669"/>
    <property type="project" value="InterPro"/>
</dbReference>
<organism evidence="2 3">
    <name type="scientific">Eubacterium plexicaudatum ASF492</name>
    <dbReference type="NCBI Taxonomy" id="1235802"/>
    <lineage>
        <taxon>Bacteria</taxon>
        <taxon>Bacillati</taxon>
        <taxon>Bacillota</taxon>
        <taxon>Clostridia</taxon>
        <taxon>Eubacteriales</taxon>
        <taxon>Eubacteriaceae</taxon>
        <taxon>Eubacterium</taxon>
    </lineage>
</organism>
<evidence type="ECO:0000313" key="3">
    <source>
        <dbReference type="Proteomes" id="UP000012589"/>
    </source>
</evidence>
<dbReference type="SUPFAM" id="SSF47413">
    <property type="entry name" value="lambda repressor-like DNA-binding domains"/>
    <property type="match status" value="1"/>
</dbReference>
<dbReference type="PATRIC" id="fig|1235802.3.peg.3300"/>
<dbReference type="STRING" id="1235802.C823_03119"/>
<proteinExistence type="predicted"/>
<dbReference type="SMART" id="SM00530">
    <property type="entry name" value="HTH_XRE"/>
    <property type="match status" value="1"/>
</dbReference>
<reference evidence="2 3" key="1">
    <citation type="journal article" date="2014" name="Genome Announc.">
        <title>Draft genome sequences of the altered schaedler flora, a defined bacterial community from gnotobiotic mice.</title>
        <authorList>
            <person name="Wannemuehler M.J."/>
            <person name="Overstreet A.M."/>
            <person name="Ward D.V."/>
            <person name="Phillips G.J."/>
        </authorList>
    </citation>
    <scope>NUCLEOTIDE SEQUENCE [LARGE SCALE GENOMIC DNA]</scope>
    <source>
        <strain evidence="2 3">ASF492</strain>
    </source>
</reference>
<dbReference type="EMBL" id="AQFT01000095">
    <property type="protein sequence ID" value="EMZ24667.1"/>
    <property type="molecule type" value="Genomic_DNA"/>
</dbReference>
<gene>
    <name evidence="2" type="ORF">C823_03119</name>
</gene>
<comment type="caution">
    <text evidence="2">The sequence shown here is derived from an EMBL/GenBank/DDBJ whole genome shotgun (WGS) entry which is preliminary data.</text>
</comment>